<evidence type="ECO:0000259" key="2">
    <source>
        <dbReference type="Pfam" id="PF22547"/>
    </source>
</evidence>
<dbReference type="RefSeq" id="XP_018287572.1">
    <property type="nucleotide sequence ID" value="XM_018438671.1"/>
</dbReference>
<dbReference type="InterPro" id="IPR054498">
    <property type="entry name" value="2H-SAK"/>
</dbReference>
<dbReference type="Proteomes" id="UP000077315">
    <property type="component" value="Unassembled WGS sequence"/>
</dbReference>
<dbReference type="GeneID" id="28999577"/>
<organism evidence="3 4">
    <name type="scientific">Phycomyces blakesleeanus (strain ATCC 8743b / DSM 1359 / FGSC 10004 / NBRC 33097 / NRRL 1555)</name>
    <dbReference type="NCBI Taxonomy" id="763407"/>
    <lineage>
        <taxon>Eukaryota</taxon>
        <taxon>Fungi</taxon>
        <taxon>Fungi incertae sedis</taxon>
        <taxon>Mucoromycota</taxon>
        <taxon>Mucoromycotina</taxon>
        <taxon>Mucoromycetes</taxon>
        <taxon>Mucorales</taxon>
        <taxon>Phycomycetaceae</taxon>
        <taxon>Phycomyces</taxon>
    </lineage>
</organism>
<feature type="domain" description="Swiss Army Knife 2H phosphoesterase" evidence="2">
    <location>
        <begin position="63"/>
        <end position="199"/>
    </location>
</feature>
<name>A0A162TLR0_PHYB8</name>
<dbReference type="InParanoid" id="A0A162TLR0"/>
<evidence type="ECO:0000313" key="3">
    <source>
        <dbReference type="EMBL" id="OAD69532.1"/>
    </source>
</evidence>
<dbReference type="InterPro" id="IPR009097">
    <property type="entry name" value="Cyclic_Pdiesterase"/>
</dbReference>
<accession>A0A162TLR0</accession>
<dbReference type="SUPFAM" id="SSF55144">
    <property type="entry name" value="LigT-like"/>
    <property type="match status" value="1"/>
</dbReference>
<keyword evidence="4" id="KW-1185">Reference proteome</keyword>
<evidence type="ECO:0000256" key="1">
    <source>
        <dbReference type="SAM" id="SignalP"/>
    </source>
</evidence>
<dbReference type="EMBL" id="KV440991">
    <property type="protein sequence ID" value="OAD69532.1"/>
    <property type="molecule type" value="Genomic_DNA"/>
</dbReference>
<proteinExistence type="predicted"/>
<sequence length="218" mass="24386">MKFILPLVGTLLCSMTCTASSIFTKTYKSPLGVPLEGPPIYISKKIHDTKSIEFVEHSSYPPWLGLELDYAYVKPIVDAINSTETPLLTRGESHITIVTPPEFDTLAVAGVTIEEINAIAREQRIQESKFDIVCLGKAELVQDGKNYIVYQIIVESPSLVKLREKIFTLYYSKGGNTALFDPRTFWSHITVAYTISDLFVDQGIYKSANVCHRPLIAH</sequence>
<protein>
    <recommendedName>
        <fullName evidence="2">Swiss Army Knife 2H phosphoesterase domain-containing protein</fullName>
    </recommendedName>
</protein>
<dbReference type="Pfam" id="PF22547">
    <property type="entry name" value="2H-SAK"/>
    <property type="match status" value="1"/>
</dbReference>
<reference evidence="4" key="1">
    <citation type="submission" date="2015-06" db="EMBL/GenBank/DDBJ databases">
        <title>Expansion of signal transduction pathways in fungi by whole-genome duplication.</title>
        <authorList>
            <consortium name="DOE Joint Genome Institute"/>
            <person name="Corrochano L.M."/>
            <person name="Kuo A."/>
            <person name="Marcet-Houben M."/>
            <person name="Polaino S."/>
            <person name="Salamov A."/>
            <person name="Villalobos J.M."/>
            <person name="Alvarez M.I."/>
            <person name="Avalos J."/>
            <person name="Benito E.P."/>
            <person name="Benoit I."/>
            <person name="Burger G."/>
            <person name="Camino L.P."/>
            <person name="Canovas D."/>
            <person name="Cerda-Olmedo E."/>
            <person name="Cheng J.-F."/>
            <person name="Dominguez A."/>
            <person name="Elias M."/>
            <person name="Eslava A.P."/>
            <person name="Glaser F."/>
            <person name="Grimwood J."/>
            <person name="Gutierrez G."/>
            <person name="Heitman J."/>
            <person name="Henrissat B."/>
            <person name="Iturriaga E.A."/>
            <person name="Lang B.F."/>
            <person name="Lavin J.L."/>
            <person name="Lee S."/>
            <person name="Li W."/>
            <person name="Lindquist E."/>
            <person name="Lopez-Garcia S."/>
            <person name="Luque E.M."/>
            <person name="Marcos A.T."/>
            <person name="Martin J."/>
            <person name="McCluskey K."/>
            <person name="Medina H.R."/>
            <person name="Miralles-Duran A."/>
            <person name="Miyazaki A."/>
            <person name="Munoz-Torres E."/>
            <person name="Oguiza J.A."/>
            <person name="Ohm R."/>
            <person name="Olmedo M."/>
            <person name="Orejas M."/>
            <person name="Ortiz-Castellanos L."/>
            <person name="Pisabarro A.G."/>
            <person name="Rodriguez-Romero J."/>
            <person name="Ruiz-Herrera J."/>
            <person name="Ruiz-Vazquez R."/>
            <person name="Sanz C."/>
            <person name="Schackwitz W."/>
            <person name="Schmutz J."/>
            <person name="Shahriari M."/>
            <person name="Shelest E."/>
            <person name="Silva-Franco F."/>
            <person name="Soanes D."/>
            <person name="Syed K."/>
            <person name="Tagua V.G."/>
            <person name="Talbot N.J."/>
            <person name="Thon M."/>
            <person name="De vries R.P."/>
            <person name="Wiebenga A."/>
            <person name="Yadav J.S."/>
            <person name="Braun E.L."/>
            <person name="Baker S."/>
            <person name="Garre V."/>
            <person name="Horwitz B."/>
            <person name="Torres-Martinez S."/>
            <person name="Idnurm A."/>
            <person name="Herrera-Estrella A."/>
            <person name="Gabaldon T."/>
            <person name="Grigoriev I.V."/>
        </authorList>
    </citation>
    <scope>NUCLEOTIDE SEQUENCE [LARGE SCALE GENOMIC DNA]</scope>
    <source>
        <strain evidence="4">NRRL 1555(-)</strain>
    </source>
</reference>
<dbReference type="AlphaFoldDB" id="A0A162TLR0"/>
<evidence type="ECO:0000313" key="4">
    <source>
        <dbReference type="Proteomes" id="UP000077315"/>
    </source>
</evidence>
<feature type="signal peptide" evidence="1">
    <location>
        <begin position="1"/>
        <end position="19"/>
    </location>
</feature>
<feature type="chain" id="PRO_5007840058" description="Swiss Army Knife 2H phosphoesterase domain-containing protein" evidence="1">
    <location>
        <begin position="20"/>
        <end position="218"/>
    </location>
</feature>
<keyword evidence="1" id="KW-0732">Signal</keyword>
<dbReference type="VEuPathDB" id="FungiDB:PHYBLDRAFT_182770"/>
<gene>
    <name evidence="3" type="ORF">PHYBLDRAFT_182770</name>
</gene>
<dbReference type="OrthoDB" id="5545695at2759"/>